<dbReference type="AlphaFoldDB" id="A0AAD7X9B1"/>
<name>A0AAD7X9B1_9APHY</name>
<evidence type="ECO:0008006" key="3">
    <source>
        <dbReference type="Google" id="ProtNLM"/>
    </source>
</evidence>
<sequence length="70" mass="7710">MWGYLPQLNQWGGTALNWETERVGGKDHIPIFQAIPVYHGERLEVFAAQGESKKAAKENAAALMAQSGHC</sequence>
<keyword evidence="2" id="KW-1185">Reference proteome</keyword>
<accession>A0AAD7X9B1</accession>
<protein>
    <recommendedName>
        <fullName evidence="3">DRBM domain-containing protein</fullName>
    </recommendedName>
</protein>
<proteinExistence type="predicted"/>
<organism evidence="1 2">
    <name type="scientific">Trametes cubensis</name>
    <dbReference type="NCBI Taxonomy" id="1111947"/>
    <lineage>
        <taxon>Eukaryota</taxon>
        <taxon>Fungi</taxon>
        <taxon>Dikarya</taxon>
        <taxon>Basidiomycota</taxon>
        <taxon>Agaricomycotina</taxon>
        <taxon>Agaricomycetes</taxon>
        <taxon>Polyporales</taxon>
        <taxon>Polyporaceae</taxon>
        <taxon>Trametes</taxon>
    </lineage>
</organism>
<evidence type="ECO:0000313" key="2">
    <source>
        <dbReference type="Proteomes" id="UP001215151"/>
    </source>
</evidence>
<dbReference type="Gene3D" id="3.30.160.20">
    <property type="match status" value="1"/>
</dbReference>
<dbReference type="SUPFAM" id="SSF54768">
    <property type="entry name" value="dsRNA-binding domain-like"/>
    <property type="match status" value="1"/>
</dbReference>
<dbReference type="EMBL" id="JAPEVG010000368">
    <property type="protein sequence ID" value="KAJ8463844.1"/>
    <property type="molecule type" value="Genomic_DNA"/>
</dbReference>
<evidence type="ECO:0000313" key="1">
    <source>
        <dbReference type="EMBL" id="KAJ8463844.1"/>
    </source>
</evidence>
<gene>
    <name evidence="1" type="ORF">ONZ51_g9991</name>
</gene>
<reference evidence="1" key="1">
    <citation type="submission" date="2022-11" db="EMBL/GenBank/DDBJ databases">
        <title>Genome Sequence of Cubamyces cubensis.</title>
        <authorList>
            <person name="Buettner E."/>
        </authorList>
    </citation>
    <scope>NUCLEOTIDE SEQUENCE</scope>
    <source>
        <strain evidence="1">MPL-01</strain>
    </source>
</reference>
<comment type="caution">
    <text evidence="1">The sequence shown here is derived from an EMBL/GenBank/DDBJ whole genome shotgun (WGS) entry which is preliminary data.</text>
</comment>
<dbReference type="Proteomes" id="UP001215151">
    <property type="component" value="Unassembled WGS sequence"/>
</dbReference>